<sequence length="522" mass="58657">MVGLNLNLKTRATQTQSQMLTPQMQQAIKLLQLSSIELQQQIRQTVDLNPMLEIDDDYHSSMEESYEDMIAKENSENGEYDPFDNDASIKSQEIDGLDSSGTIDENGTIQSENKDSTVQDPILNSPQELSRIDDNYSAAPRGSKGLAIDNDSVYEGETTETLQDHLMMQLELSPLDGNDKLIAHSIIDAIDDSGYLSESVESIYESLKDTIINIELEDVTTVLKIVQHYDPIGVGSRNVQECLLIQLNELPSDTPYKDTASKLIKLYINLLANKDYRGICQKLSLKEEALKKVLALICSLNPRPGNFSPSKKTDFIIPDVIVVKRSDGSYTAELNPSANTKVRINEDYRNYANHATTKEEKQFFKDYMQEANWFIQSIEKRNETLLKVSRCIVEHQKEFMEKGACAMQPMVLNDVATEISMHESTISRITTQKFIYTPQGTYELKYFFSSSVGSEDGSEASSTAIKAKIKELVSGEDPKKPLSDNKISDLLNEYGMNVARRTVAKYREAIGIPASSMRKKLI</sequence>
<feature type="domain" description="RNA polymerase sigma factor 54 DNA-binding" evidence="12">
    <location>
        <begin position="362"/>
        <end position="520"/>
    </location>
</feature>
<comment type="function">
    <text evidence="10">Sigma factors are initiation factors that promote the attachment of RNA polymerase to specific initiation sites and are then released.</text>
</comment>
<dbReference type="InterPro" id="IPR000394">
    <property type="entry name" value="RNA_pol_sigma_54"/>
</dbReference>
<dbReference type="GO" id="GO:0003899">
    <property type="term" value="F:DNA-directed RNA polymerase activity"/>
    <property type="evidence" value="ECO:0007669"/>
    <property type="project" value="UniProtKB-EC"/>
</dbReference>
<evidence type="ECO:0000313" key="15">
    <source>
        <dbReference type="Proteomes" id="UP000731465"/>
    </source>
</evidence>
<evidence type="ECO:0000256" key="2">
    <source>
        <dbReference type="ARBA" id="ARBA00019942"/>
    </source>
</evidence>
<keyword evidence="6 10" id="KW-0805">Transcription regulation</keyword>
<name>A0ABS7DHX9_9GAMM</name>
<reference evidence="14 15" key="1">
    <citation type="submission" date="2021-03" db="EMBL/GenBank/DDBJ databases">
        <title>Succinivibrio sp. nov. isolated from feces of cow.</title>
        <authorList>
            <person name="Choi J.-Y."/>
        </authorList>
    </citation>
    <scope>NUCLEOTIDE SEQUENCE [LARGE SCALE GENOMIC DNA]</scope>
    <source>
        <strain evidence="14 15">AGMB01872</strain>
    </source>
</reference>
<evidence type="ECO:0000256" key="3">
    <source>
        <dbReference type="ARBA" id="ARBA00022478"/>
    </source>
</evidence>
<comment type="similarity">
    <text evidence="1 10">Belongs to the sigma-54 factor family.</text>
</comment>
<evidence type="ECO:0000259" key="13">
    <source>
        <dbReference type="Pfam" id="PF04963"/>
    </source>
</evidence>
<dbReference type="PRINTS" id="PR00045">
    <property type="entry name" value="SIGMA54FCT"/>
</dbReference>
<evidence type="ECO:0000259" key="12">
    <source>
        <dbReference type="Pfam" id="PF04552"/>
    </source>
</evidence>
<evidence type="ECO:0000256" key="5">
    <source>
        <dbReference type="ARBA" id="ARBA00022695"/>
    </source>
</evidence>
<dbReference type="PROSITE" id="PS00718">
    <property type="entry name" value="SIGMA54_2"/>
    <property type="match status" value="1"/>
</dbReference>
<dbReference type="Pfam" id="PF00309">
    <property type="entry name" value="Sigma54_AID"/>
    <property type="match status" value="1"/>
</dbReference>
<dbReference type="NCBIfam" id="NF004595">
    <property type="entry name" value="PRK05932.1-2"/>
    <property type="match status" value="1"/>
</dbReference>
<dbReference type="NCBIfam" id="TIGR02395">
    <property type="entry name" value="rpoN_sigma"/>
    <property type="match status" value="1"/>
</dbReference>
<dbReference type="PIRSF" id="PIRSF000774">
    <property type="entry name" value="RpoN"/>
    <property type="match status" value="1"/>
</dbReference>
<dbReference type="Pfam" id="PF04552">
    <property type="entry name" value="Sigma54_DBD"/>
    <property type="match status" value="1"/>
</dbReference>
<dbReference type="PROSITE" id="PS00717">
    <property type="entry name" value="SIGMA54_1"/>
    <property type="match status" value="1"/>
</dbReference>
<keyword evidence="7 10" id="KW-0731">Sigma factor</keyword>
<feature type="domain" description="RNA polymerase sigma factor 54 core-binding" evidence="13">
    <location>
        <begin position="158"/>
        <end position="348"/>
    </location>
</feature>
<organism evidence="14 15">
    <name type="scientific">Succinivibrio faecicola</name>
    <dbReference type="NCBI Taxonomy" id="2820300"/>
    <lineage>
        <taxon>Bacteria</taxon>
        <taxon>Pseudomonadati</taxon>
        <taxon>Pseudomonadota</taxon>
        <taxon>Gammaproteobacteria</taxon>
        <taxon>Aeromonadales</taxon>
        <taxon>Succinivibrionaceae</taxon>
        <taxon>Succinivibrio</taxon>
    </lineage>
</organism>
<evidence type="ECO:0000256" key="9">
    <source>
        <dbReference type="ARBA" id="ARBA00023163"/>
    </source>
</evidence>
<dbReference type="Gene3D" id="1.10.10.60">
    <property type="entry name" value="Homeodomain-like"/>
    <property type="match status" value="1"/>
</dbReference>
<proteinExistence type="inferred from homology"/>
<dbReference type="InterPro" id="IPR007046">
    <property type="entry name" value="RNA_pol_sigma_54_core-bd"/>
</dbReference>
<dbReference type="Proteomes" id="UP000731465">
    <property type="component" value="Unassembled WGS sequence"/>
</dbReference>
<keyword evidence="15" id="KW-1185">Reference proteome</keyword>
<dbReference type="InterPro" id="IPR038709">
    <property type="entry name" value="RpoN_core-bd_sf"/>
</dbReference>
<evidence type="ECO:0000256" key="1">
    <source>
        <dbReference type="ARBA" id="ARBA00008798"/>
    </source>
</evidence>
<feature type="compositionally biased region" description="Polar residues" evidence="11">
    <location>
        <begin position="99"/>
        <end position="111"/>
    </location>
</feature>
<keyword evidence="4 10" id="KW-0808">Transferase</keyword>
<gene>
    <name evidence="14" type="ORF">J5V48_08335</name>
</gene>
<dbReference type="PANTHER" id="PTHR32248">
    <property type="entry name" value="RNA POLYMERASE SIGMA-54 FACTOR"/>
    <property type="match status" value="1"/>
</dbReference>
<dbReference type="EMBL" id="JAGFNY010000035">
    <property type="protein sequence ID" value="MBW7570900.1"/>
    <property type="molecule type" value="Genomic_DNA"/>
</dbReference>
<dbReference type="RefSeq" id="WP_219938125.1">
    <property type="nucleotide sequence ID" value="NZ_JAGFNY010000035.1"/>
</dbReference>
<evidence type="ECO:0000256" key="4">
    <source>
        <dbReference type="ARBA" id="ARBA00022679"/>
    </source>
</evidence>
<comment type="caution">
    <text evidence="14">The sequence shown here is derived from an EMBL/GenBank/DDBJ whole genome shotgun (WGS) entry which is preliminary data.</text>
</comment>
<dbReference type="Gene3D" id="1.10.10.1330">
    <property type="entry name" value="RNA polymerase sigma-54 factor, core-binding domain"/>
    <property type="match status" value="1"/>
</dbReference>
<evidence type="ECO:0000256" key="8">
    <source>
        <dbReference type="ARBA" id="ARBA00023125"/>
    </source>
</evidence>
<keyword evidence="9 10" id="KW-0804">Transcription</keyword>
<dbReference type="InterPro" id="IPR007634">
    <property type="entry name" value="RNA_pol_sigma_54_DNA-bd"/>
</dbReference>
<evidence type="ECO:0000256" key="7">
    <source>
        <dbReference type="ARBA" id="ARBA00023082"/>
    </source>
</evidence>
<keyword evidence="5 10" id="KW-0548">Nucleotidyltransferase</keyword>
<evidence type="ECO:0000313" key="14">
    <source>
        <dbReference type="EMBL" id="MBW7570900.1"/>
    </source>
</evidence>
<evidence type="ECO:0000256" key="6">
    <source>
        <dbReference type="ARBA" id="ARBA00023015"/>
    </source>
</evidence>
<feature type="region of interest" description="Disordered" evidence="11">
    <location>
        <begin position="96"/>
        <end position="122"/>
    </location>
</feature>
<evidence type="ECO:0000256" key="11">
    <source>
        <dbReference type="SAM" id="MobiDB-lite"/>
    </source>
</evidence>
<keyword evidence="3 10" id="KW-0240">DNA-directed RNA polymerase</keyword>
<dbReference type="NCBIfam" id="NF009118">
    <property type="entry name" value="PRK12469.1"/>
    <property type="match status" value="1"/>
</dbReference>
<dbReference type="PANTHER" id="PTHR32248:SF4">
    <property type="entry name" value="RNA POLYMERASE SIGMA-54 FACTOR"/>
    <property type="match status" value="1"/>
</dbReference>
<evidence type="ECO:0000256" key="10">
    <source>
        <dbReference type="PIRNR" id="PIRNR000774"/>
    </source>
</evidence>
<keyword evidence="8 10" id="KW-0238">DNA-binding</keyword>
<accession>A0ABS7DHX9</accession>
<dbReference type="PROSITE" id="PS50044">
    <property type="entry name" value="SIGMA54_3"/>
    <property type="match status" value="1"/>
</dbReference>
<dbReference type="Pfam" id="PF04963">
    <property type="entry name" value="Sigma54_CBD"/>
    <property type="match status" value="1"/>
</dbReference>
<protein>
    <recommendedName>
        <fullName evidence="2 10">RNA polymerase sigma-54 factor</fullName>
    </recommendedName>
</protein>